<keyword evidence="3" id="KW-0812">Transmembrane</keyword>
<gene>
    <name evidence="4" type="ORF">OVY01_08255</name>
</gene>
<dbReference type="Gene3D" id="6.10.250.2080">
    <property type="match status" value="1"/>
</dbReference>
<dbReference type="PRINTS" id="PR00950">
    <property type="entry name" value="TYPE3IMSPROT"/>
</dbReference>
<dbReference type="Gene3D" id="3.40.1690.10">
    <property type="entry name" value="secretion proteins EscU"/>
    <property type="match status" value="1"/>
</dbReference>
<evidence type="ECO:0000313" key="5">
    <source>
        <dbReference type="Proteomes" id="UP001082899"/>
    </source>
</evidence>
<organism evidence="4 5">
    <name type="scientific">Robbsia betulipollinis</name>
    <dbReference type="NCBI Taxonomy" id="2981849"/>
    <lineage>
        <taxon>Bacteria</taxon>
        <taxon>Pseudomonadati</taxon>
        <taxon>Pseudomonadota</taxon>
        <taxon>Betaproteobacteria</taxon>
        <taxon>Burkholderiales</taxon>
        <taxon>Burkholderiaceae</taxon>
        <taxon>Robbsia</taxon>
    </lineage>
</organism>
<dbReference type="SUPFAM" id="SSF160544">
    <property type="entry name" value="EscU C-terminal domain-like"/>
    <property type="match status" value="1"/>
</dbReference>
<protein>
    <submittedName>
        <fullName evidence="4">EscU/YscU/HrcU family type III secretion system export apparatus switch protein</fullName>
    </submittedName>
</protein>
<feature type="transmembrane region" description="Helical" evidence="3">
    <location>
        <begin position="75"/>
        <end position="97"/>
    </location>
</feature>
<feature type="region of interest" description="Disordered" evidence="2">
    <location>
        <begin position="345"/>
        <end position="380"/>
    </location>
</feature>
<feature type="transmembrane region" description="Helical" evidence="3">
    <location>
        <begin position="179"/>
        <end position="206"/>
    </location>
</feature>
<dbReference type="InterPro" id="IPR006135">
    <property type="entry name" value="T3SS_substrate_exporter"/>
</dbReference>
<dbReference type="RefSeq" id="WP_267846979.1">
    <property type="nucleotide sequence ID" value="NZ_JAPMXC010000001.1"/>
</dbReference>
<comment type="similarity">
    <text evidence="1">Belongs to the type III secretion exporter family.</text>
</comment>
<feature type="region of interest" description="Disordered" evidence="2">
    <location>
        <begin position="1"/>
        <end position="21"/>
    </location>
</feature>
<accession>A0ABT3ZL18</accession>
<keyword evidence="3" id="KW-1133">Transmembrane helix</keyword>
<dbReference type="EMBL" id="JAPMXC010000001">
    <property type="protein sequence ID" value="MCY0387224.1"/>
    <property type="molecule type" value="Genomic_DNA"/>
</dbReference>
<keyword evidence="5" id="KW-1185">Reference proteome</keyword>
<evidence type="ECO:0000256" key="3">
    <source>
        <dbReference type="SAM" id="Phobius"/>
    </source>
</evidence>
<dbReference type="PANTHER" id="PTHR30531:SF14">
    <property type="entry name" value="SURFACE PRESENTATION OF ANTIGENS PROTEIN SPAS"/>
    <property type="match status" value="1"/>
</dbReference>
<feature type="compositionally biased region" description="Basic and acidic residues" evidence="2">
    <location>
        <begin position="369"/>
        <end position="380"/>
    </location>
</feature>
<sequence length="380" mass="41993">MSEKTEKPTEKKRRDSEQKGQSFKAGDIGTILLLLAGGAAIPLMFHLDRVGDAFSHIAESARDRTLPDPFSYVNALGWLVVKGIAAFLTVCSVVTVVPGLIQSRFTLAFDAIKFNFDALNPANGFKKLFSLRVAKDFCKTLLYIVTTLAGAAIFIRLHYRELFMTARMPEPALRFELAHLARCLGLYLAGAALPVAVLDCLAEYFLYIRSLKMARHEVKQEVKQSQGNPEVKSRQRQLSREGLSEKVKENVKGSTFILANPTHIAVGIYIDFAVTPFPMVSVREVDALAREAIDYAMQCGVPVLRDVPLARRVYARSQRYQFVAPEDLEPIIRILTWLRQVEAAGAPEQRPAGDAGTAEGAADPPASPDETRPTDQRNSS</sequence>
<comment type="caution">
    <text evidence="4">The sequence shown here is derived from an EMBL/GenBank/DDBJ whole genome shotgun (WGS) entry which is preliminary data.</text>
</comment>
<dbReference type="Pfam" id="PF01312">
    <property type="entry name" value="Bac_export_2"/>
    <property type="match status" value="1"/>
</dbReference>
<feature type="transmembrane region" description="Helical" evidence="3">
    <location>
        <begin position="140"/>
        <end position="159"/>
    </location>
</feature>
<evidence type="ECO:0000256" key="2">
    <source>
        <dbReference type="SAM" id="MobiDB-lite"/>
    </source>
</evidence>
<evidence type="ECO:0000256" key="1">
    <source>
        <dbReference type="ARBA" id="ARBA00010690"/>
    </source>
</evidence>
<dbReference type="Proteomes" id="UP001082899">
    <property type="component" value="Unassembled WGS sequence"/>
</dbReference>
<dbReference type="InterPro" id="IPR029025">
    <property type="entry name" value="T3SS_substrate_exporter_C"/>
</dbReference>
<evidence type="ECO:0000313" key="4">
    <source>
        <dbReference type="EMBL" id="MCY0387224.1"/>
    </source>
</evidence>
<keyword evidence="3" id="KW-0472">Membrane</keyword>
<dbReference type="PANTHER" id="PTHR30531">
    <property type="entry name" value="FLAGELLAR BIOSYNTHETIC PROTEIN FLHB"/>
    <property type="match status" value="1"/>
</dbReference>
<feature type="compositionally biased region" description="Low complexity" evidence="2">
    <location>
        <begin position="352"/>
        <end position="364"/>
    </location>
</feature>
<feature type="compositionally biased region" description="Basic and acidic residues" evidence="2">
    <location>
        <begin position="1"/>
        <end position="18"/>
    </location>
</feature>
<reference evidence="4" key="1">
    <citation type="submission" date="2022-11" db="EMBL/GenBank/DDBJ databases">
        <title>Robbsia betulipollinis sp. nov., isolated from pollen of birch (Betula pendula).</title>
        <authorList>
            <person name="Shi H."/>
            <person name="Ambika Manirajan B."/>
            <person name="Ratering S."/>
            <person name="Geissler-Plaum R."/>
            <person name="Schnell S."/>
        </authorList>
    </citation>
    <scope>NUCLEOTIDE SEQUENCE</scope>
    <source>
        <strain evidence="4">Bb-Pol-6</strain>
    </source>
</reference>
<name>A0ABT3ZL18_9BURK</name>
<proteinExistence type="inferred from homology"/>
<feature type="transmembrane region" description="Helical" evidence="3">
    <location>
        <begin position="21"/>
        <end position="45"/>
    </location>
</feature>